<keyword evidence="2" id="KW-1185">Reference proteome</keyword>
<evidence type="ECO:0000313" key="2">
    <source>
        <dbReference type="Proteomes" id="UP000226431"/>
    </source>
</evidence>
<dbReference type="Proteomes" id="UP000226431">
    <property type="component" value="Unassembled WGS sequence"/>
</dbReference>
<proteinExistence type="predicted"/>
<evidence type="ECO:0000313" key="1">
    <source>
        <dbReference type="EMBL" id="PHH67732.1"/>
    </source>
</evidence>
<dbReference type="EMBL" id="NJES01001176">
    <property type="protein sequence ID" value="PHH67732.1"/>
    <property type="molecule type" value="Genomic_DNA"/>
</dbReference>
<comment type="caution">
    <text evidence="1">The sequence shown here is derived from an EMBL/GenBank/DDBJ whole genome shotgun (WGS) entry which is preliminary data.</text>
</comment>
<dbReference type="AlphaFoldDB" id="A0A2C5YKB3"/>
<reference evidence="1 2" key="1">
    <citation type="submission" date="2017-06" db="EMBL/GenBank/DDBJ databases">
        <title>Ant-infecting Ophiocordyceps genomes reveal a high diversity of potential behavioral manipulation genes and a possible major role for enterotoxins.</title>
        <authorList>
            <person name="De Bekker C."/>
            <person name="Evans H.C."/>
            <person name="Brachmann A."/>
            <person name="Hughes D.P."/>
        </authorList>
    </citation>
    <scope>NUCLEOTIDE SEQUENCE [LARGE SCALE GENOMIC DNA]</scope>
    <source>
        <strain evidence="1 2">Map16</strain>
    </source>
</reference>
<sequence length="198" mass="22898">MAAALKDFRQSFSSRTIRVLVSPTPVTFTERRAVLQVLEKHGAIQMFRMTPDYYANFVSVTRDEETVQRLVSSCPIGYQIREDGIVKRQDKDKGFVSDFFLHVFPEPDYRHDYSAAREPARHPWPRMWQKDQSLMATTLQQSLPSTLAARGLAHWFLRFDAAPTEYKAWRLALGSWLPSKMREDSHLASKMTRPSSES</sequence>
<name>A0A2C5YKB3_9HYPO</name>
<organism evidence="1 2">
    <name type="scientific">Ophiocordyceps camponoti-rufipedis</name>
    <dbReference type="NCBI Taxonomy" id="2004952"/>
    <lineage>
        <taxon>Eukaryota</taxon>
        <taxon>Fungi</taxon>
        <taxon>Dikarya</taxon>
        <taxon>Ascomycota</taxon>
        <taxon>Pezizomycotina</taxon>
        <taxon>Sordariomycetes</taxon>
        <taxon>Hypocreomycetidae</taxon>
        <taxon>Hypocreales</taxon>
        <taxon>Ophiocordycipitaceae</taxon>
        <taxon>Ophiocordyceps</taxon>
    </lineage>
</organism>
<gene>
    <name evidence="1" type="ORF">CDD80_565</name>
</gene>
<accession>A0A2C5YKB3</accession>
<dbReference type="OrthoDB" id="5367448at2759"/>
<protein>
    <submittedName>
        <fullName evidence="1">Uncharacterized protein</fullName>
    </submittedName>
</protein>